<dbReference type="SUPFAM" id="SSF47413">
    <property type="entry name" value="lambda repressor-like DNA-binding domains"/>
    <property type="match status" value="1"/>
</dbReference>
<proteinExistence type="predicted"/>
<organism evidence="2 3">
    <name type="scientific">Crossiella equi</name>
    <dbReference type="NCBI Taxonomy" id="130796"/>
    <lineage>
        <taxon>Bacteria</taxon>
        <taxon>Bacillati</taxon>
        <taxon>Actinomycetota</taxon>
        <taxon>Actinomycetes</taxon>
        <taxon>Pseudonocardiales</taxon>
        <taxon>Pseudonocardiaceae</taxon>
        <taxon>Crossiella</taxon>
    </lineage>
</organism>
<dbReference type="InterPro" id="IPR043917">
    <property type="entry name" value="DUF5753"/>
</dbReference>
<reference evidence="2 3" key="1">
    <citation type="submission" date="2021-03" db="EMBL/GenBank/DDBJ databases">
        <title>Sequencing the genomes of 1000 actinobacteria strains.</title>
        <authorList>
            <person name="Klenk H.-P."/>
        </authorList>
    </citation>
    <scope>NUCLEOTIDE SEQUENCE [LARGE SCALE GENOMIC DNA]</scope>
    <source>
        <strain evidence="2 3">DSM 44580</strain>
    </source>
</reference>
<comment type="caution">
    <text evidence="2">The sequence shown here is derived from an EMBL/GenBank/DDBJ whole genome shotgun (WGS) entry which is preliminary data.</text>
</comment>
<dbReference type="Pfam" id="PF13560">
    <property type="entry name" value="HTH_31"/>
    <property type="match status" value="1"/>
</dbReference>
<sequence length="262" mass="28445">MSSHPPSIRARALGAELRRKREQAGYSGMDLARRTGWSHSKISRLESGDRGTTVADIAYLLGFFGCSDAETARLLDLLRDAPEGVWACPRPRTPPAHEASAIQAYAPLLVPPLLRTEAYTEALGHPPAASSPLHRAYPPTAHFHLDEAALHRRVGTPETMHDQLLHLVFASNWPHVAIRVIPLSAGAHAGLSGEFSLLRYGQDRPVVHLPQETQDLYLESAPDIATYRNILAELDHIALSPTDTRTLLTTLAATTATTATAA</sequence>
<gene>
    <name evidence="2" type="ORF">JOF53_002578</name>
</gene>
<keyword evidence="3" id="KW-1185">Reference proteome</keyword>
<dbReference type="CDD" id="cd00093">
    <property type="entry name" value="HTH_XRE"/>
    <property type="match status" value="1"/>
</dbReference>
<dbReference type="RefSeq" id="WP_086787047.1">
    <property type="nucleotide sequence ID" value="NZ_JAGIOO010000001.1"/>
</dbReference>
<dbReference type="Gene3D" id="1.10.260.40">
    <property type="entry name" value="lambda repressor-like DNA-binding domains"/>
    <property type="match status" value="1"/>
</dbReference>
<evidence type="ECO:0000259" key="1">
    <source>
        <dbReference type="PROSITE" id="PS50943"/>
    </source>
</evidence>
<dbReference type="InterPro" id="IPR001387">
    <property type="entry name" value="Cro/C1-type_HTH"/>
</dbReference>
<dbReference type="Proteomes" id="UP001519363">
    <property type="component" value="Unassembled WGS sequence"/>
</dbReference>
<dbReference type="InterPro" id="IPR010982">
    <property type="entry name" value="Lambda_DNA-bd_dom_sf"/>
</dbReference>
<dbReference type="PROSITE" id="PS50943">
    <property type="entry name" value="HTH_CROC1"/>
    <property type="match status" value="1"/>
</dbReference>
<dbReference type="Pfam" id="PF19054">
    <property type="entry name" value="DUF5753"/>
    <property type="match status" value="1"/>
</dbReference>
<accession>A0ABS5ABJ2</accession>
<evidence type="ECO:0000313" key="3">
    <source>
        <dbReference type="Proteomes" id="UP001519363"/>
    </source>
</evidence>
<feature type="domain" description="HTH cro/C1-type" evidence="1">
    <location>
        <begin position="17"/>
        <end position="71"/>
    </location>
</feature>
<evidence type="ECO:0000313" key="2">
    <source>
        <dbReference type="EMBL" id="MBP2473706.1"/>
    </source>
</evidence>
<dbReference type="SMART" id="SM00530">
    <property type="entry name" value="HTH_XRE"/>
    <property type="match status" value="1"/>
</dbReference>
<dbReference type="EMBL" id="JAGIOO010000001">
    <property type="protein sequence ID" value="MBP2473706.1"/>
    <property type="molecule type" value="Genomic_DNA"/>
</dbReference>
<protein>
    <submittedName>
        <fullName evidence="2">Transcriptional regulator with XRE-family HTH domain</fullName>
    </submittedName>
</protein>
<name>A0ABS5ABJ2_9PSEU</name>